<reference evidence="1 2" key="1">
    <citation type="journal article" date="2014" name="Genome Biol. Evol.">
        <title>The genome of the myxosporean Thelohanellus kitauei shows adaptations to nutrient acquisition within its fish host.</title>
        <authorList>
            <person name="Yang Y."/>
            <person name="Xiong J."/>
            <person name="Zhou Z."/>
            <person name="Huo F."/>
            <person name="Miao W."/>
            <person name="Ran C."/>
            <person name="Liu Y."/>
            <person name="Zhang J."/>
            <person name="Feng J."/>
            <person name="Wang M."/>
            <person name="Wang M."/>
            <person name="Wang L."/>
            <person name="Yao B."/>
        </authorList>
    </citation>
    <scope>NUCLEOTIDE SEQUENCE [LARGE SCALE GENOMIC DNA]</scope>
    <source>
        <strain evidence="1">Wuqing</strain>
    </source>
</reference>
<gene>
    <name evidence="1" type="ORF">RF11_04818</name>
</gene>
<evidence type="ECO:0000313" key="1">
    <source>
        <dbReference type="EMBL" id="KII73268.1"/>
    </source>
</evidence>
<evidence type="ECO:0000313" key="2">
    <source>
        <dbReference type="Proteomes" id="UP000031668"/>
    </source>
</evidence>
<protein>
    <submittedName>
        <fullName evidence="1">Uncharacterized protein</fullName>
    </submittedName>
</protein>
<name>A0A0C2JV23_THEKT</name>
<dbReference type="AlphaFoldDB" id="A0A0C2JV23"/>
<accession>A0A0C2JV23</accession>
<sequence>MEYTNVPQNQFGPNHAGREWPQGNIRSAFLDSLIRIENYVSKWKNILKTTCPISETDYFNVIEDGSREITPSDCYGHYRNMLKYIRCYLGEEINENKFSNAKYQQNLSLKM</sequence>
<organism evidence="1 2">
    <name type="scientific">Thelohanellus kitauei</name>
    <name type="common">Myxosporean</name>
    <dbReference type="NCBI Taxonomy" id="669202"/>
    <lineage>
        <taxon>Eukaryota</taxon>
        <taxon>Metazoa</taxon>
        <taxon>Cnidaria</taxon>
        <taxon>Myxozoa</taxon>
        <taxon>Myxosporea</taxon>
        <taxon>Bivalvulida</taxon>
        <taxon>Platysporina</taxon>
        <taxon>Myxobolidae</taxon>
        <taxon>Thelohanellus</taxon>
    </lineage>
</organism>
<keyword evidence="2" id="KW-1185">Reference proteome</keyword>
<proteinExistence type="predicted"/>
<dbReference type="EMBL" id="JWZT01000915">
    <property type="protein sequence ID" value="KII73268.1"/>
    <property type="molecule type" value="Genomic_DNA"/>
</dbReference>
<comment type="caution">
    <text evidence="1">The sequence shown here is derived from an EMBL/GenBank/DDBJ whole genome shotgun (WGS) entry which is preliminary data.</text>
</comment>
<dbReference type="Proteomes" id="UP000031668">
    <property type="component" value="Unassembled WGS sequence"/>
</dbReference>